<dbReference type="InterPro" id="IPR012944">
    <property type="entry name" value="SusD_RagB_dom"/>
</dbReference>
<dbReference type="InterPro" id="IPR011990">
    <property type="entry name" value="TPR-like_helical_dom_sf"/>
</dbReference>
<keyword evidence="3" id="KW-0472">Membrane</keyword>
<name>K1U442_9ZZZZ</name>
<keyword evidence="4" id="KW-0998">Cell outer membrane</keyword>
<evidence type="ECO:0000256" key="4">
    <source>
        <dbReference type="ARBA" id="ARBA00023237"/>
    </source>
</evidence>
<dbReference type="GO" id="GO:0009279">
    <property type="term" value="C:cell outer membrane"/>
    <property type="evidence" value="ECO:0007669"/>
    <property type="project" value="UniProtKB-SubCell"/>
</dbReference>
<evidence type="ECO:0000259" key="5">
    <source>
        <dbReference type="Pfam" id="PF07980"/>
    </source>
</evidence>
<evidence type="ECO:0000256" key="1">
    <source>
        <dbReference type="ARBA" id="ARBA00004442"/>
    </source>
</evidence>
<reference evidence="6" key="1">
    <citation type="journal article" date="2013" name="Environ. Microbiol.">
        <title>Microbiota from the distal guts of lean and obese adolescents exhibit partial functional redundancy besides clear differences in community structure.</title>
        <authorList>
            <person name="Ferrer M."/>
            <person name="Ruiz A."/>
            <person name="Lanza F."/>
            <person name="Haange S.B."/>
            <person name="Oberbach A."/>
            <person name="Till H."/>
            <person name="Bargiela R."/>
            <person name="Campoy C."/>
            <person name="Segura M.T."/>
            <person name="Richter M."/>
            <person name="von Bergen M."/>
            <person name="Seifert J."/>
            <person name="Suarez A."/>
        </authorList>
    </citation>
    <scope>NUCLEOTIDE SEQUENCE</scope>
</reference>
<dbReference type="SUPFAM" id="SSF48452">
    <property type="entry name" value="TPR-like"/>
    <property type="match status" value="1"/>
</dbReference>
<dbReference type="AlphaFoldDB" id="K1U442"/>
<proteinExistence type="predicted"/>
<gene>
    <name evidence="6" type="ORF">LEA_09908</name>
</gene>
<evidence type="ECO:0000256" key="2">
    <source>
        <dbReference type="ARBA" id="ARBA00022729"/>
    </source>
</evidence>
<protein>
    <submittedName>
        <fullName evidence="6">Protein containing RagB/SusD domain protein</fullName>
    </submittedName>
</protein>
<evidence type="ECO:0000256" key="3">
    <source>
        <dbReference type="ARBA" id="ARBA00023136"/>
    </source>
</evidence>
<comment type="subcellular location">
    <subcellularLocation>
        <location evidence="1">Cell outer membrane</location>
    </subcellularLocation>
</comment>
<dbReference type="Gene3D" id="1.25.40.390">
    <property type="match status" value="1"/>
</dbReference>
<feature type="non-terminal residue" evidence="6">
    <location>
        <position position="1"/>
    </location>
</feature>
<accession>K1U442</accession>
<dbReference type="Pfam" id="PF07980">
    <property type="entry name" value="SusD_RagB"/>
    <property type="match status" value="1"/>
</dbReference>
<organism evidence="6">
    <name type="scientific">human gut metagenome</name>
    <dbReference type="NCBI Taxonomy" id="408170"/>
    <lineage>
        <taxon>unclassified sequences</taxon>
        <taxon>metagenomes</taxon>
        <taxon>organismal metagenomes</taxon>
    </lineage>
</organism>
<comment type="caution">
    <text evidence="6">The sequence shown here is derived from an EMBL/GenBank/DDBJ whole genome shotgun (WGS) entry which is preliminary data.</text>
</comment>
<dbReference type="EMBL" id="AJWY01006652">
    <property type="protein sequence ID" value="EKC66256.1"/>
    <property type="molecule type" value="Genomic_DNA"/>
</dbReference>
<sequence length="174" mass="20128">DWYIFRIAETYLLRAEAYIWKGDATSLQKAADDVNKVRRRAGADELDADQMTIRTILDERARELYYEEPRKTELTRIAFIYAKTGKADDKGRTYRMDNFSEKNFFYDHIMDVTDFYNKGVKTPIGNEYTIAPHNVLWPIALNAISTNVQGHINQTPGYAGSENNIEPLDIDFSK</sequence>
<evidence type="ECO:0000313" key="6">
    <source>
        <dbReference type="EMBL" id="EKC66256.1"/>
    </source>
</evidence>
<feature type="domain" description="RagB/SusD" evidence="5">
    <location>
        <begin position="1"/>
        <end position="158"/>
    </location>
</feature>
<keyword evidence="2" id="KW-0732">Signal</keyword>